<dbReference type="CDD" id="cd16105">
    <property type="entry name" value="Ubl_ASPSCR1_like"/>
    <property type="match status" value="1"/>
</dbReference>
<evidence type="ECO:0000259" key="2">
    <source>
        <dbReference type="Pfam" id="PF11470"/>
    </source>
</evidence>
<evidence type="ECO:0000313" key="3">
    <source>
        <dbReference type="EMBL" id="WAQ95877.1"/>
    </source>
</evidence>
<evidence type="ECO:0000313" key="4">
    <source>
        <dbReference type="Proteomes" id="UP001164746"/>
    </source>
</evidence>
<dbReference type="SUPFAM" id="SSF54236">
    <property type="entry name" value="Ubiquitin-like"/>
    <property type="match status" value="1"/>
</dbReference>
<proteinExistence type="predicted"/>
<keyword evidence="4" id="KW-1185">Reference proteome</keyword>
<gene>
    <name evidence="3" type="ORF">MAR_028567</name>
</gene>
<feature type="domain" description="TUG ubiquitin-like" evidence="2">
    <location>
        <begin position="63"/>
        <end position="87"/>
    </location>
</feature>
<dbReference type="InterPro" id="IPR021569">
    <property type="entry name" value="TUG-UBL1"/>
</dbReference>
<dbReference type="Pfam" id="PF11470">
    <property type="entry name" value="TUG-UBL1"/>
    <property type="match status" value="2"/>
</dbReference>
<dbReference type="Gene3D" id="3.10.20.90">
    <property type="entry name" value="Phosphatidylinositol 3-kinase Catalytic Subunit, Chain A, domain 1"/>
    <property type="match status" value="1"/>
</dbReference>
<name>A0ABY7DE15_MYAAR</name>
<feature type="compositionally biased region" description="Polar residues" evidence="1">
    <location>
        <begin position="289"/>
        <end position="298"/>
    </location>
</feature>
<dbReference type="InterPro" id="IPR029071">
    <property type="entry name" value="Ubiquitin-like_domsf"/>
</dbReference>
<feature type="domain" description="TUG ubiquitin-like" evidence="2">
    <location>
        <begin position="8"/>
        <end position="50"/>
    </location>
</feature>
<feature type="compositionally biased region" description="Low complexity" evidence="1">
    <location>
        <begin position="466"/>
        <end position="487"/>
    </location>
</feature>
<reference evidence="3" key="1">
    <citation type="submission" date="2022-11" db="EMBL/GenBank/DDBJ databases">
        <title>Centuries of genome instability and evolution in soft-shell clam transmissible cancer (bioRxiv).</title>
        <authorList>
            <person name="Hart S.F.M."/>
            <person name="Yonemitsu M.A."/>
            <person name="Giersch R.M."/>
            <person name="Beal B.F."/>
            <person name="Arriagada G."/>
            <person name="Davis B.W."/>
            <person name="Ostrander E.A."/>
            <person name="Goff S.P."/>
            <person name="Metzger M.J."/>
        </authorList>
    </citation>
    <scope>NUCLEOTIDE SEQUENCE</scope>
    <source>
        <strain evidence="3">MELC-2E11</strain>
        <tissue evidence="3">Siphon/mantle</tissue>
    </source>
</reference>
<evidence type="ECO:0000256" key="1">
    <source>
        <dbReference type="SAM" id="MobiDB-lite"/>
    </source>
</evidence>
<feature type="region of interest" description="Disordered" evidence="1">
    <location>
        <begin position="274"/>
        <end position="305"/>
    </location>
</feature>
<feature type="region of interest" description="Disordered" evidence="1">
    <location>
        <begin position="382"/>
        <end position="500"/>
    </location>
</feature>
<feature type="compositionally biased region" description="Polar residues" evidence="1">
    <location>
        <begin position="218"/>
        <end position="258"/>
    </location>
</feature>
<dbReference type="EMBL" id="CP111013">
    <property type="protein sequence ID" value="WAQ95877.1"/>
    <property type="molecule type" value="Genomic_DNA"/>
</dbReference>
<sequence length="500" mass="54914">MATLQVLCPNGRRQNVKITPNTKLLQVLEDVCQKQKFLPAEDYSLKQVEKLFCSVFVIVKQQHGRNTLDLTLSMRYANLSNNAKLELVKCEKSRAESAVLIALQLEGGERLQGEFEPGTTLWELLQHWEGQEEGKYAGKLAYVDSSTTPPLQPVCIYMREEVTGEFALQETLLRTLGLTGGRAVIRLLHRSVEDSVLTEIKTKIEKEKQRKARLAGGPSQQTQPKQSQNEQKTDPSSPSGKAVKQSISVETQVQTGESSVAEVKAESTNISLNINLNIQNDGQPIRMSQPPSEEGSPQTRREEPANKMVRLEESHDVGEPMEVEQVQIGENPMETEDSARQNAVNELRDIPGIEVFSPNDFNDLPPDQQRVAKRLAQALFSSMGASGQGPAISQGGANSEGGARKKKPAPKQQQQPTFANFKFPEETKGKNLYKNEMSLNAVEEDAESNEAQPSSSKGKKPVNFKPAASSSSSSPASSSSGRSTGSSDKPVPKWFKIGKK</sequence>
<protein>
    <submittedName>
        <fullName evidence="3">ASPC1-like protein</fullName>
    </submittedName>
</protein>
<accession>A0ABY7DE15</accession>
<dbReference type="PANTHER" id="PTHR46467">
    <property type="entry name" value="TETHER CONTAINING UBX DOMAIN FOR GLUT4"/>
    <property type="match status" value="1"/>
</dbReference>
<feature type="region of interest" description="Disordered" evidence="1">
    <location>
        <begin position="206"/>
        <end position="260"/>
    </location>
</feature>
<dbReference type="PANTHER" id="PTHR46467:SF1">
    <property type="entry name" value="TETHER CONTAINING UBX DOMAIN FOR GLUT4"/>
    <property type="match status" value="1"/>
</dbReference>
<dbReference type="InterPro" id="IPR059238">
    <property type="entry name" value="UBX1_UBXN9"/>
</dbReference>
<dbReference type="Proteomes" id="UP001164746">
    <property type="component" value="Chromosome 2"/>
</dbReference>
<dbReference type="CDD" id="cd17075">
    <property type="entry name" value="UBX1_UBXN9"/>
    <property type="match status" value="1"/>
</dbReference>
<organism evidence="3 4">
    <name type="scientific">Mya arenaria</name>
    <name type="common">Soft-shell clam</name>
    <dbReference type="NCBI Taxonomy" id="6604"/>
    <lineage>
        <taxon>Eukaryota</taxon>
        <taxon>Metazoa</taxon>
        <taxon>Spiralia</taxon>
        <taxon>Lophotrochozoa</taxon>
        <taxon>Mollusca</taxon>
        <taxon>Bivalvia</taxon>
        <taxon>Autobranchia</taxon>
        <taxon>Heteroconchia</taxon>
        <taxon>Euheterodonta</taxon>
        <taxon>Imparidentia</taxon>
        <taxon>Neoheterodontei</taxon>
        <taxon>Myida</taxon>
        <taxon>Myoidea</taxon>
        <taxon>Myidae</taxon>
        <taxon>Mya</taxon>
    </lineage>
</organism>